<keyword evidence="4" id="KW-0411">Iron-sulfur</keyword>
<dbReference type="InterPro" id="IPR036922">
    <property type="entry name" value="Rieske_2Fe-2S_sf"/>
</dbReference>
<dbReference type="PANTHER" id="PTHR21496:SF0">
    <property type="entry name" value="RIESKE DOMAIN-CONTAINING PROTEIN"/>
    <property type="match status" value="1"/>
</dbReference>
<dbReference type="SUPFAM" id="SSF50022">
    <property type="entry name" value="ISP domain"/>
    <property type="match status" value="1"/>
</dbReference>
<evidence type="ECO:0000259" key="6">
    <source>
        <dbReference type="PROSITE" id="PS51296"/>
    </source>
</evidence>
<dbReference type="GO" id="GO:0051537">
    <property type="term" value="F:2 iron, 2 sulfur cluster binding"/>
    <property type="evidence" value="ECO:0007669"/>
    <property type="project" value="UniProtKB-KW"/>
</dbReference>
<evidence type="ECO:0000256" key="2">
    <source>
        <dbReference type="ARBA" id="ARBA00022723"/>
    </source>
</evidence>
<name>A0A812F311_9ARCH</name>
<sequence length="103" mass="11584">MQCMTWQKVAEKGEIPAGKSKEFAVNGKKIAVFNQNGYHCLDALCVHQDGSIAPGKLDGDIVECPLHFWHYNIRTGELLDYLKGVKLQTYKVEARNDGIYVDI</sequence>
<dbReference type="PROSITE" id="PS51296">
    <property type="entry name" value="RIESKE"/>
    <property type="match status" value="1"/>
</dbReference>
<dbReference type="Proteomes" id="UP000655759">
    <property type="component" value="Unassembled WGS sequence"/>
</dbReference>
<dbReference type="PANTHER" id="PTHR21496">
    <property type="entry name" value="FERREDOXIN-RELATED"/>
    <property type="match status" value="1"/>
</dbReference>
<dbReference type="Pfam" id="PF00355">
    <property type="entry name" value="Rieske"/>
    <property type="match status" value="1"/>
</dbReference>
<evidence type="ECO:0000256" key="5">
    <source>
        <dbReference type="ARBA" id="ARBA00034078"/>
    </source>
</evidence>
<dbReference type="InterPro" id="IPR017941">
    <property type="entry name" value="Rieske_2Fe-2S"/>
</dbReference>
<keyword evidence="2" id="KW-0479">Metal-binding</keyword>
<organism evidence="7 8">
    <name type="scientific">Candidatus Nitrosotenuis uzonensis</name>
    <dbReference type="NCBI Taxonomy" id="1407055"/>
    <lineage>
        <taxon>Archaea</taxon>
        <taxon>Nitrososphaerota</taxon>
        <taxon>Candidatus Nitrosotenuis</taxon>
    </lineage>
</organism>
<comment type="caution">
    <text evidence="7">The sequence shown here is derived from an EMBL/GenBank/DDBJ whole genome shotgun (WGS) entry which is preliminary data.</text>
</comment>
<evidence type="ECO:0000313" key="7">
    <source>
        <dbReference type="EMBL" id="CAE6498268.1"/>
    </source>
</evidence>
<reference evidence="7" key="1">
    <citation type="submission" date="2021-02" db="EMBL/GenBank/DDBJ databases">
        <authorList>
            <person name="Han P."/>
        </authorList>
    </citation>
    <scope>NUCLEOTIDE SEQUENCE</scope>
    <source>
        <strain evidence="7">Candidatus Nitrosotenuis uzonensis 5A</strain>
    </source>
</reference>
<evidence type="ECO:0000256" key="3">
    <source>
        <dbReference type="ARBA" id="ARBA00023004"/>
    </source>
</evidence>
<gene>
    <name evidence="7" type="ORF">NUZ5A_50766</name>
</gene>
<dbReference type="AlphaFoldDB" id="A0A812F311"/>
<protein>
    <submittedName>
        <fullName evidence="7">Rieske (2Fe-2S) domain protein</fullName>
    </submittedName>
</protein>
<accession>A0A812F311</accession>
<keyword evidence="3" id="KW-0408">Iron</keyword>
<dbReference type="Gene3D" id="2.102.10.10">
    <property type="entry name" value="Rieske [2Fe-2S] iron-sulphur domain"/>
    <property type="match status" value="1"/>
</dbReference>
<dbReference type="EMBL" id="CAJNAQ010000005">
    <property type="protein sequence ID" value="CAE6498268.1"/>
    <property type="molecule type" value="Genomic_DNA"/>
</dbReference>
<evidence type="ECO:0000313" key="8">
    <source>
        <dbReference type="Proteomes" id="UP000655759"/>
    </source>
</evidence>
<proteinExistence type="predicted"/>
<comment type="cofactor">
    <cofactor evidence="5">
        <name>[2Fe-2S] cluster</name>
        <dbReference type="ChEBI" id="CHEBI:190135"/>
    </cofactor>
</comment>
<feature type="domain" description="Rieske" evidence="6">
    <location>
        <begin position="6"/>
        <end position="101"/>
    </location>
</feature>
<evidence type="ECO:0000256" key="4">
    <source>
        <dbReference type="ARBA" id="ARBA00023014"/>
    </source>
</evidence>
<evidence type="ECO:0000256" key="1">
    <source>
        <dbReference type="ARBA" id="ARBA00022714"/>
    </source>
</evidence>
<keyword evidence="1" id="KW-0001">2Fe-2S</keyword>
<dbReference type="GO" id="GO:0046872">
    <property type="term" value="F:metal ion binding"/>
    <property type="evidence" value="ECO:0007669"/>
    <property type="project" value="UniProtKB-KW"/>
</dbReference>